<dbReference type="AlphaFoldDB" id="A0AAD4S3T1"/>
<gene>
    <name evidence="2" type="ORF">MKW98_000364</name>
</gene>
<dbReference type="PANTHER" id="PTHR31431:SF1">
    <property type="entry name" value="NUCLEOPORIN NUP188"/>
    <property type="match status" value="1"/>
</dbReference>
<evidence type="ECO:0000313" key="3">
    <source>
        <dbReference type="Proteomes" id="UP001202328"/>
    </source>
</evidence>
<reference evidence="2" key="1">
    <citation type="submission" date="2022-04" db="EMBL/GenBank/DDBJ databases">
        <title>A functionally conserved STORR gene fusion in Papaver species that diverged 16.8 million years ago.</title>
        <authorList>
            <person name="Catania T."/>
        </authorList>
    </citation>
    <scope>NUCLEOTIDE SEQUENCE</scope>
    <source>
        <strain evidence="2">S-188037</strain>
    </source>
</reference>
<evidence type="ECO:0000259" key="1">
    <source>
        <dbReference type="Pfam" id="PF10487"/>
    </source>
</evidence>
<feature type="domain" description="Nucleoporin Nup188 N-terminal" evidence="1">
    <location>
        <begin position="47"/>
        <end position="356"/>
    </location>
</feature>
<protein>
    <recommendedName>
        <fullName evidence="1">Nucleoporin Nup188 N-terminal domain-containing protein</fullName>
    </recommendedName>
</protein>
<dbReference type="Proteomes" id="UP001202328">
    <property type="component" value="Unassembled WGS sequence"/>
</dbReference>
<dbReference type="GO" id="GO:0017056">
    <property type="term" value="F:structural constituent of nuclear pore"/>
    <property type="evidence" value="ECO:0007669"/>
    <property type="project" value="InterPro"/>
</dbReference>
<dbReference type="GO" id="GO:0006405">
    <property type="term" value="P:RNA export from nucleus"/>
    <property type="evidence" value="ECO:0007669"/>
    <property type="project" value="TreeGrafter"/>
</dbReference>
<comment type="caution">
    <text evidence="2">The sequence shown here is derived from an EMBL/GenBank/DDBJ whole genome shotgun (WGS) entry which is preliminary data.</text>
</comment>
<evidence type="ECO:0000313" key="2">
    <source>
        <dbReference type="EMBL" id="KAI3861412.1"/>
    </source>
</evidence>
<organism evidence="2 3">
    <name type="scientific">Papaver atlanticum</name>
    <dbReference type="NCBI Taxonomy" id="357466"/>
    <lineage>
        <taxon>Eukaryota</taxon>
        <taxon>Viridiplantae</taxon>
        <taxon>Streptophyta</taxon>
        <taxon>Embryophyta</taxon>
        <taxon>Tracheophyta</taxon>
        <taxon>Spermatophyta</taxon>
        <taxon>Magnoliopsida</taxon>
        <taxon>Ranunculales</taxon>
        <taxon>Papaveraceae</taxon>
        <taxon>Papaveroideae</taxon>
        <taxon>Papaver</taxon>
    </lineage>
</organism>
<accession>A0AAD4S3T1</accession>
<sequence length="501" mass="56499">MASTAAAIDQAANPKSVDESLWWDSFVNLIDELENASDLSEIPSSLVKKLKSNHVWFLDTVSLFKPPNKKSKTALDCNQINVGSNKLIVRPELKDVALQVSHCLDLDEVQSYIIVERTVERENVSDDFKTQELIHLVLLQYYIERQCLLKCTRQIIMHSSYMGNSEPTESDAIKDEVSKLISDGLERKLLNVLQDLLSSKPPEHMEVDLASLWAEETLIEDNLVLDILFLAYYESFCTCNSENWKSLCSIYKGMLLGSYNFAKLAISVEARNSLYHSKVQLLLILIETLDLENLLQMVHDQVPFRQGHFVFSLIDIQEIDGVISSFNATETEEAGPLILSWAVFLCLVSSLPEKQENSVLAEVDHVGYVSQAFEAAPLNYLLEILHNDLLKDSDGPVAGYRSVMRTFISAFIAAFEISLQLEDDTLNSILDVLCGIYRGEESLCVQFWDKGSFIDGPVRCLLCTLEGEFPFRIVETVRFLSALCEGSWPAECVYNFLDKSV</sequence>
<dbReference type="Pfam" id="PF10487">
    <property type="entry name" value="Nup188_N"/>
    <property type="match status" value="1"/>
</dbReference>
<dbReference type="InterPro" id="IPR044840">
    <property type="entry name" value="Nup188"/>
</dbReference>
<dbReference type="GO" id="GO:0006606">
    <property type="term" value="P:protein import into nucleus"/>
    <property type="evidence" value="ECO:0007669"/>
    <property type="project" value="TreeGrafter"/>
</dbReference>
<proteinExistence type="predicted"/>
<feature type="non-terminal residue" evidence="2">
    <location>
        <position position="1"/>
    </location>
</feature>
<dbReference type="EMBL" id="JAJJMB010014260">
    <property type="protein sequence ID" value="KAI3861412.1"/>
    <property type="molecule type" value="Genomic_DNA"/>
</dbReference>
<dbReference type="GO" id="GO:0044611">
    <property type="term" value="C:nuclear pore inner ring"/>
    <property type="evidence" value="ECO:0007669"/>
    <property type="project" value="TreeGrafter"/>
</dbReference>
<dbReference type="InterPro" id="IPR018864">
    <property type="entry name" value="Nucleoporin_Nup188_N"/>
</dbReference>
<name>A0AAD4S3T1_9MAGN</name>
<dbReference type="PANTHER" id="PTHR31431">
    <property type="entry name" value="NUCLEOPORIN NUP188 HOMOLOG"/>
    <property type="match status" value="1"/>
</dbReference>
<keyword evidence="3" id="KW-1185">Reference proteome</keyword>